<evidence type="ECO:0000313" key="5">
    <source>
        <dbReference type="Proteomes" id="UP000823775"/>
    </source>
</evidence>
<keyword evidence="2" id="KW-0804">Transcription</keyword>
<protein>
    <submittedName>
        <fullName evidence="4">Uncharacterized protein</fullName>
    </submittedName>
</protein>
<keyword evidence="5" id="KW-1185">Reference proteome</keyword>
<comment type="caution">
    <text evidence="3">Lacks conserved residue(s) required for the propagation of feature annotation.</text>
</comment>
<keyword evidence="1" id="KW-0805">Transcription regulation</keyword>
<evidence type="ECO:0000313" key="4">
    <source>
        <dbReference type="EMBL" id="MCD7457918.1"/>
    </source>
</evidence>
<organism evidence="4 5">
    <name type="scientific">Datura stramonium</name>
    <name type="common">Jimsonweed</name>
    <name type="synonym">Common thornapple</name>
    <dbReference type="NCBI Taxonomy" id="4076"/>
    <lineage>
        <taxon>Eukaryota</taxon>
        <taxon>Viridiplantae</taxon>
        <taxon>Streptophyta</taxon>
        <taxon>Embryophyta</taxon>
        <taxon>Tracheophyta</taxon>
        <taxon>Spermatophyta</taxon>
        <taxon>Magnoliopsida</taxon>
        <taxon>eudicotyledons</taxon>
        <taxon>Gunneridae</taxon>
        <taxon>Pentapetalae</taxon>
        <taxon>asterids</taxon>
        <taxon>lamiids</taxon>
        <taxon>Solanales</taxon>
        <taxon>Solanaceae</taxon>
        <taxon>Solanoideae</taxon>
        <taxon>Datureae</taxon>
        <taxon>Datura</taxon>
    </lineage>
</organism>
<gene>
    <name evidence="4" type="ORF">HAX54_036555</name>
</gene>
<comment type="caution">
    <text evidence="4">The sequence shown here is derived from an EMBL/GenBank/DDBJ whole genome shotgun (WGS) entry which is preliminary data.</text>
</comment>
<name>A0ABS8SGK9_DATST</name>
<comment type="similarity">
    <text evidence="3">Belongs to the GRAS family.</text>
</comment>
<accession>A0ABS8SGK9</accession>
<evidence type="ECO:0000256" key="2">
    <source>
        <dbReference type="ARBA" id="ARBA00023163"/>
    </source>
</evidence>
<dbReference type="PROSITE" id="PS50985">
    <property type="entry name" value="GRAS"/>
    <property type="match status" value="1"/>
</dbReference>
<dbReference type="InterPro" id="IPR005202">
    <property type="entry name" value="TF_GRAS"/>
</dbReference>
<dbReference type="EMBL" id="JACEIK010000485">
    <property type="protein sequence ID" value="MCD7457918.1"/>
    <property type="molecule type" value="Genomic_DNA"/>
</dbReference>
<reference evidence="4 5" key="1">
    <citation type="journal article" date="2021" name="BMC Genomics">
        <title>Datura genome reveals duplications of psychoactive alkaloid biosynthetic genes and high mutation rate following tissue culture.</title>
        <authorList>
            <person name="Rajewski A."/>
            <person name="Carter-House D."/>
            <person name="Stajich J."/>
            <person name="Litt A."/>
        </authorList>
    </citation>
    <scope>NUCLEOTIDE SEQUENCE [LARGE SCALE GENOMIC DNA]</scope>
    <source>
        <strain evidence="4">AR-01</strain>
    </source>
</reference>
<dbReference type="PANTHER" id="PTHR31636">
    <property type="entry name" value="OSJNBA0084A10.13 PROTEIN-RELATED"/>
    <property type="match status" value="1"/>
</dbReference>
<proteinExistence type="inferred from homology"/>
<sequence>MEVIESLNPCIMVVIEPVANTNLPDFIDSFDESLAYFSAIADCFEVHHKCVPICGGGFYIQKLIRSMITYHREETVPRHGNLKVWRDLFARFHMVETELSHSSLCQASLLFELSKFRGLCTFKLGGKWLVISWKEPQLSVLLLGSSNSTEEKRGSQI</sequence>
<evidence type="ECO:0000256" key="3">
    <source>
        <dbReference type="PROSITE-ProRule" id="PRU01191"/>
    </source>
</evidence>
<dbReference type="Proteomes" id="UP000823775">
    <property type="component" value="Unassembled WGS sequence"/>
</dbReference>
<evidence type="ECO:0000256" key="1">
    <source>
        <dbReference type="ARBA" id="ARBA00023015"/>
    </source>
</evidence>
<feature type="region of interest" description="SAW" evidence="3">
    <location>
        <begin position="69"/>
        <end position="145"/>
    </location>
</feature>
<dbReference type="Pfam" id="PF03514">
    <property type="entry name" value="GRAS"/>
    <property type="match status" value="1"/>
</dbReference>